<name>A0ACD3A1I6_9AGAR</name>
<sequence length="347" mass="39514">MSPVVRNMELGTVWQNMPTPSRVLLCPNTDTERSKFKPALATATPLQATFSLARLCVARVESHRHDFESLLLDFHPRELFAQLEIKLGHIGPAELKSNPNLLIHARNPSLQDDPTLWPQRYMQQACHLAAIPRRPDDRDDPFQLFWKDFEEADFIPIDDTLLSGLGHPSQDLISNLKTYVDKLDSAIAQYKEIKKENAANQVFFLRRAFSDSKTRFLSLALTYEQLRFAWTDVQRLFLEVQAALDYAVKFRPRMTGEIWHDPTLPPARTVGTITSNPAVVQQMYSAGLPVWFLRTYGAVAAARVDAVTDASQPSDFLFMTHADPPAPIIYTGHPNDYQIYVAMKFYH</sequence>
<reference evidence="1 2" key="1">
    <citation type="journal article" date="2019" name="Nat. Ecol. Evol.">
        <title>Megaphylogeny resolves global patterns of mushroom evolution.</title>
        <authorList>
            <person name="Varga T."/>
            <person name="Krizsan K."/>
            <person name="Foldi C."/>
            <person name="Dima B."/>
            <person name="Sanchez-Garcia M."/>
            <person name="Sanchez-Ramirez S."/>
            <person name="Szollosi G.J."/>
            <person name="Szarkandi J.G."/>
            <person name="Papp V."/>
            <person name="Albert L."/>
            <person name="Andreopoulos W."/>
            <person name="Angelini C."/>
            <person name="Antonin V."/>
            <person name="Barry K.W."/>
            <person name="Bougher N.L."/>
            <person name="Buchanan P."/>
            <person name="Buyck B."/>
            <person name="Bense V."/>
            <person name="Catcheside P."/>
            <person name="Chovatia M."/>
            <person name="Cooper J."/>
            <person name="Damon W."/>
            <person name="Desjardin D."/>
            <person name="Finy P."/>
            <person name="Geml J."/>
            <person name="Haridas S."/>
            <person name="Hughes K."/>
            <person name="Justo A."/>
            <person name="Karasinski D."/>
            <person name="Kautmanova I."/>
            <person name="Kiss B."/>
            <person name="Kocsube S."/>
            <person name="Kotiranta H."/>
            <person name="LaButti K.M."/>
            <person name="Lechner B.E."/>
            <person name="Liimatainen K."/>
            <person name="Lipzen A."/>
            <person name="Lukacs Z."/>
            <person name="Mihaltcheva S."/>
            <person name="Morgado L.N."/>
            <person name="Niskanen T."/>
            <person name="Noordeloos M.E."/>
            <person name="Ohm R.A."/>
            <person name="Ortiz-Santana B."/>
            <person name="Ovrebo C."/>
            <person name="Racz N."/>
            <person name="Riley R."/>
            <person name="Savchenko A."/>
            <person name="Shiryaev A."/>
            <person name="Soop K."/>
            <person name="Spirin V."/>
            <person name="Szebenyi C."/>
            <person name="Tomsovsky M."/>
            <person name="Tulloss R.E."/>
            <person name="Uehling J."/>
            <person name="Grigoriev I.V."/>
            <person name="Vagvolgyi C."/>
            <person name="Papp T."/>
            <person name="Martin F.M."/>
            <person name="Miettinen O."/>
            <person name="Hibbett D.S."/>
            <person name="Nagy L.G."/>
        </authorList>
    </citation>
    <scope>NUCLEOTIDE SEQUENCE [LARGE SCALE GENOMIC DNA]</scope>
    <source>
        <strain evidence="1 2">NL-1719</strain>
    </source>
</reference>
<keyword evidence="2" id="KW-1185">Reference proteome</keyword>
<gene>
    <name evidence="1" type="ORF">BDN72DRAFT_865099</name>
</gene>
<evidence type="ECO:0000313" key="2">
    <source>
        <dbReference type="Proteomes" id="UP000308600"/>
    </source>
</evidence>
<organism evidence="1 2">
    <name type="scientific">Pluteus cervinus</name>
    <dbReference type="NCBI Taxonomy" id="181527"/>
    <lineage>
        <taxon>Eukaryota</taxon>
        <taxon>Fungi</taxon>
        <taxon>Dikarya</taxon>
        <taxon>Basidiomycota</taxon>
        <taxon>Agaricomycotina</taxon>
        <taxon>Agaricomycetes</taxon>
        <taxon>Agaricomycetidae</taxon>
        <taxon>Agaricales</taxon>
        <taxon>Pluteineae</taxon>
        <taxon>Pluteaceae</taxon>
        <taxon>Pluteus</taxon>
    </lineage>
</organism>
<evidence type="ECO:0000313" key="1">
    <source>
        <dbReference type="EMBL" id="TFK59503.1"/>
    </source>
</evidence>
<protein>
    <submittedName>
        <fullName evidence="1">Uncharacterized protein</fullName>
    </submittedName>
</protein>
<dbReference type="Proteomes" id="UP000308600">
    <property type="component" value="Unassembled WGS sequence"/>
</dbReference>
<proteinExistence type="predicted"/>
<dbReference type="EMBL" id="ML208960">
    <property type="protein sequence ID" value="TFK59503.1"/>
    <property type="molecule type" value="Genomic_DNA"/>
</dbReference>
<accession>A0ACD3A1I6</accession>